<dbReference type="EMBL" id="JANBVN010000221">
    <property type="protein sequence ID" value="KAJ9132302.1"/>
    <property type="molecule type" value="Genomic_DNA"/>
</dbReference>
<organism evidence="2 3">
    <name type="scientific">Coniochaeta hoffmannii</name>
    <dbReference type="NCBI Taxonomy" id="91930"/>
    <lineage>
        <taxon>Eukaryota</taxon>
        <taxon>Fungi</taxon>
        <taxon>Dikarya</taxon>
        <taxon>Ascomycota</taxon>
        <taxon>Pezizomycotina</taxon>
        <taxon>Sordariomycetes</taxon>
        <taxon>Sordariomycetidae</taxon>
        <taxon>Coniochaetales</taxon>
        <taxon>Coniochaetaceae</taxon>
        <taxon>Coniochaeta</taxon>
    </lineage>
</organism>
<feature type="compositionally biased region" description="Acidic residues" evidence="1">
    <location>
        <begin position="20"/>
        <end position="32"/>
    </location>
</feature>
<protein>
    <submittedName>
        <fullName evidence="2">Uncharacterized protein</fullName>
    </submittedName>
</protein>
<reference evidence="2" key="1">
    <citation type="submission" date="2022-07" db="EMBL/GenBank/DDBJ databases">
        <title>Fungi with potential for degradation of polypropylene.</title>
        <authorList>
            <person name="Gostincar C."/>
        </authorList>
    </citation>
    <scope>NUCLEOTIDE SEQUENCE</scope>
    <source>
        <strain evidence="2">EXF-13287</strain>
    </source>
</reference>
<sequence>MEDDKAMADDKSAAHRPALEDDAFPPEKDEELPAYSPPSKNPLSAHIPLAQQLQVAAAGPSAGVNRQFPPEFNLYSPGVLTRGFHLGVHKDAPIYVVTTHSGWSGNPDVVLHTTTDPKSPPLATADFKAFSHDTTIVLPPLGAASPAAPTMMKGTFLMRTFNFSVEVSAPGGQLRSEPFEWRHSRGDEVHTLGSVWGRGWKLVRLAGPAPGTKEVVAAFTSGPLSWTKRFCFRFVGAGETGVLGERWAVMAVISAMAIWEKERRASSNND</sequence>
<gene>
    <name evidence="2" type="ORF">NKR19_g9363</name>
</gene>
<name>A0AA38RAI5_9PEZI</name>
<feature type="compositionally biased region" description="Basic and acidic residues" evidence="1">
    <location>
        <begin position="1"/>
        <end position="19"/>
    </location>
</feature>
<dbReference type="Proteomes" id="UP001174691">
    <property type="component" value="Unassembled WGS sequence"/>
</dbReference>
<dbReference type="AlphaFoldDB" id="A0AA38RAI5"/>
<feature type="region of interest" description="Disordered" evidence="1">
    <location>
        <begin position="1"/>
        <end position="44"/>
    </location>
</feature>
<keyword evidence="3" id="KW-1185">Reference proteome</keyword>
<evidence type="ECO:0000313" key="3">
    <source>
        <dbReference type="Proteomes" id="UP001174691"/>
    </source>
</evidence>
<comment type="caution">
    <text evidence="2">The sequence shown here is derived from an EMBL/GenBank/DDBJ whole genome shotgun (WGS) entry which is preliminary data.</text>
</comment>
<accession>A0AA38RAI5</accession>
<evidence type="ECO:0000313" key="2">
    <source>
        <dbReference type="EMBL" id="KAJ9132302.1"/>
    </source>
</evidence>
<proteinExistence type="predicted"/>
<evidence type="ECO:0000256" key="1">
    <source>
        <dbReference type="SAM" id="MobiDB-lite"/>
    </source>
</evidence>